<dbReference type="Proteomes" id="UP000199310">
    <property type="component" value="Unassembled WGS sequence"/>
</dbReference>
<organism evidence="8 9">
    <name type="scientific">Chitinophaga arvensicola</name>
    <dbReference type="NCBI Taxonomy" id="29529"/>
    <lineage>
        <taxon>Bacteria</taxon>
        <taxon>Pseudomonadati</taxon>
        <taxon>Bacteroidota</taxon>
        <taxon>Chitinophagia</taxon>
        <taxon>Chitinophagales</taxon>
        <taxon>Chitinophagaceae</taxon>
        <taxon>Chitinophaga</taxon>
    </lineage>
</organism>
<dbReference type="PANTHER" id="PTHR11138">
    <property type="entry name" value="METHIONYL-TRNA FORMYLTRANSFERASE"/>
    <property type="match status" value="1"/>
</dbReference>
<dbReference type="CDD" id="cd08704">
    <property type="entry name" value="Met_tRNA_FMT_C"/>
    <property type="match status" value="1"/>
</dbReference>
<comment type="catalytic activity">
    <reaction evidence="5">
        <text>L-methionyl-tRNA(fMet) + (6R)-10-formyltetrahydrofolate = N-formyl-L-methionyl-tRNA(fMet) + (6S)-5,6,7,8-tetrahydrofolate + H(+)</text>
        <dbReference type="Rhea" id="RHEA:24380"/>
        <dbReference type="Rhea" id="RHEA-COMP:9952"/>
        <dbReference type="Rhea" id="RHEA-COMP:9953"/>
        <dbReference type="ChEBI" id="CHEBI:15378"/>
        <dbReference type="ChEBI" id="CHEBI:57453"/>
        <dbReference type="ChEBI" id="CHEBI:78530"/>
        <dbReference type="ChEBI" id="CHEBI:78844"/>
        <dbReference type="ChEBI" id="CHEBI:195366"/>
        <dbReference type="EC" id="2.1.2.9"/>
    </reaction>
</comment>
<dbReference type="Pfam" id="PF02911">
    <property type="entry name" value="Formyl_trans_C"/>
    <property type="match status" value="1"/>
</dbReference>
<proteinExistence type="inferred from homology"/>
<keyword evidence="9" id="KW-1185">Reference proteome</keyword>
<feature type="binding site" evidence="5">
    <location>
        <begin position="103"/>
        <end position="106"/>
    </location>
    <ligand>
        <name>(6S)-5,6,7,8-tetrahydrofolate</name>
        <dbReference type="ChEBI" id="CHEBI:57453"/>
    </ligand>
</feature>
<sequence>MGTPDFAVASLDILVQNGFNVVGVITAPDKPAGRGLQLQESAVKQYAVSKGIPVLQPEKLKNPGFIAALQALKADLQVVVAFRMLPEIVWNMPPEGTINVHASLLPNYRGAAPINWAIINGEKESGVTTFKLQHEIDTGDILFSDKVTIREDETAGELHDALMQTGAGLLLKTVQAIAAGNVKGTPQANIPAADIKHAPKIFKETCQINWQQPLDSIYNLVRGLSPYPAAWTVFQGKTLKIYKARKEHTTPSKAPGDFDTDQKTYIKIAAADGYLYLDEIQLEGKKRMDVEAFLRGYRFV</sequence>
<feature type="domain" description="Formyl transferase N-terminal" evidence="6">
    <location>
        <begin position="2"/>
        <end position="172"/>
    </location>
</feature>
<dbReference type="STRING" id="29529.SAMN04488122_6068"/>
<dbReference type="Gene3D" id="3.40.50.12230">
    <property type="match status" value="1"/>
</dbReference>
<evidence type="ECO:0000256" key="4">
    <source>
        <dbReference type="ARBA" id="ARBA00022917"/>
    </source>
</evidence>
<dbReference type="InterPro" id="IPR005794">
    <property type="entry name" value="Fmt"/>
</dbReference>
<reference evidence="9" key="1">
    <citation type="submission" date="2016-10" db="EMBL/GenBank/DDBJ databases">
        <authorList>
            <person name="Varghese N."/>
            <person name="Submissions S."/>
        </authorList>
    </citation>
    <scope>NUCLEOTIDE SEQUENCE [LARGE SCALE GENOMIC DNA]</scope>
    <source>
        <strain evidence="9">DSM 3695</strain>
    </source>
</reference>
<dbReference type="OrthoDB" id="9802815at2"/>
<dbReference type="InterPro" id="IPR002376">
    <property type="entry name" value="Formyl_transf_N"/>
</dbReference>
<keyword evidence="4 5" id="KW-0648">Protein biosynthesis</keyword>
<keyword evidence="3 5" id="KW-0808">Transferase</keyword>
<dbReference type="EMBL" id="FOJG01000002">
    <property type="protein sequence ID" value="SEW54538.1"/>
    <property type="molecule type" value="Genomic_DNA"/>
</dbReference>
<evidence type="ECO:0000256" key="3">
    <source>
        <dbReference type="ARBA" id="ARBA00022679"/>
    </source>
</evidence>
<dbReference type="InterPro" id="IPR011034">
    <property type="entry name" value="Formyl_transferase-like_C_sf"/>
</dbReference>
<dbReference type="SUPFAM" id="SSF53328">
    <property type="entry name" value="Formyltransferase"/>
    <property type="match status" value="1"/>
</dbReference>
<evidence type="ECO:0000259" key="6">
    <source>
        <dbReference type="Pfam" id="PF00551"/>
    </source>
</evidence>
<dbReference type="SUPFAM" id="SSF50486">
    <property type="entry name" value="FMT C-terminal domain-like"/>
    <property type="match status" value="1"/>
</dbReference>
<comment type="similarity">
    <text evidence="1 5">Belongs to the Fmt family.</text>
</comment>
<feature type="domain" description="Formyl transferase C-terminal" evidence="7">
    <location>
        <begin position="200"/>
        <end position="298"/>
    </location>
</feature>
<evidence type="ECO:0000256" key="1">
    <source>
        <dbReference type="ARBA" id="ARBA00010699"/>
    </source>
</evidence>
<dbReference type="GO" id="GO:0005829">
    <property type="term" value="C:cytosol"/>
    <property type="evidence" value="ECO:0007669"/>
    <property type="project" value="TreeGrafter"/>
</dbReference>
<dbReference type="InterPro" id="IPR036477">
    <property type="entry name" value="Formyl_transf_N_sf"/>
</dbReference>
<dbReference type="PANTHER" id="PTHR11138:SF5">
    <property type="entry name" value="METHIONYL-TRNA FORMYLTRANSFERASE, MITOCHONDRIAL"/>
    <property type="match status" value="1"/>
</dbReference>
<evidence type="ECO:0000256" key="2">
    <source>
        <dbReference type="ARBA" id="ARBA00012261"/>
    </source>
</evidence>
<accession>A0A1I0SCF0</accession>
<gene>
    <name evidence="5" type="primary">fmt</name>
    <name evidence="8" type="ORF">SAMN04488122_6068</name>
</gene>
<evidence type="ECO:0000313" key="8">
    <source>
        <dbReference type="EMBL" id="SEW54538.1"/>
    </source>
</evidence>
<dbReference type="CDD" id="cd08646">
    <property type="entry name" value="FMT_core_Met-tRNA-FMT_N"/>
    <property type="match status" value="1"/>
</dbReference>
<comment type="function">
    <text evidence="5">Attaches a formyl group to the free amino group of methionyl-tRNA(fMet). The formyl group appears to play a dual role in the initiator identity of N-formylmethionyl-tRNA by promoting its recognition by IF2 and preventing the misappropriation of this tRNA by the elongation apparatus.</text>
</comment>
<dbReference type="NCBIfam" id="TIGR00460">
    <property type="entry name" value="fmt"/>
    <property type="match status" value="1"/>
</dbReference>
<dbReference type="AlphaFoldDB" id="A0A1I0SCF0"/>
<name>A0A1I0SCF0_9BACT</name>
<dbReference type="EC" id="2.1.2.9" evidence="2 5"/>
<dbReference type="InterPro" id="IPR041711">
    <property type="entry name" value="Met-tRNA-FMT_N"/>
</dbReference>
<dbReference type="InterPro" id="IPR005793">
    <property type="entry name" value="Formyl_trans_C"/>
</dbReference>
<evidence type="ECO:0000259" key="7">
    <source>
        <dbReference type="Pfam" id="PF02911"/>
    </source>
</evidence>
<dbReference type="GO" id="GO:0004479">
    <property type="term" value="F:methionyl-tRNA formyltransferase activity"/>
    <property type="evidence" value="ECO:0007669"/>
    <property type="project" value="UniProtKB-UniRule"/>
</dbReference>
<protein>
    <recommendedName>
        <fullName evidence="2 5">Methionyl-tRNA formyltransferase</fullName>
        <ecNumber evidence="2 5">2.1.2.9</ecNumber>
    </recommendedName>
</protein>
<evidence type="ECO:0000256" key="5">
    <source>
        <dbReference type="HAMAP-Rule" id="MF_00182"/>
    </source>
</evidence>
<dbReference type="Pfam" id="PF00551">
    <property type="entry name" value="Formyl_trans_N"/>
    <property type="match status" value="1"/>
</dbReference>
<dbReference type="HAMAP" id="MF_00182">
    <property type="entry name" value="Formyl_trans"/>
    <property type="match status" value="1"/>
</dbReference>
<dbReference type="InterPro" id="IPR044135">
    <property type="entry name" value="Met-tRNA-FMT_C"/>
</dbReference>
<evidence type="ECO:0000313" key="9">
    <source>
        <dbReference type="Proteomes" id="UP000199310"/>
    </source>
</evidence>